<evidence type="ECO:0000259" key="2">
    <source>
        <dbReference type="Pfam" id="PF12740"/>
    </source>
</evidence>
<dbReference type="PANTHER" id="PTHR33428:SF14">
    <property type="entry name" value="CARBOXYLESTERASE TYPE B DOMAIN-CONTAINING PROTEIN"/>
    <property type="match status" value="1"/>
</dbReference>
<evidence type="ECO:0000313" key="4">
    <source>
        <dbReference type="Proteomes" id="UP000753724"/>
    </source>
</evidence>
<dbReference type="Pfam" id="PF12740">
    <property type="entry name" value="PETase"/>
    <property type="match status" value="1"/>
</dbReference>
<dbReference type="EMBL" id="JAAAPO010000002">
    <property type="protein sequence ID" value="NBC36177.1"/>
    <property type="molecule type" value="Genomic_DNA"/>
</dbReference>
<dbReference type="Proteomes" id="UP000753724">
    <property type="component" value="Unassembled WGS sequence"/>
</dbReference>
<gene>
    <name evidence="3" type="ORF">GTZ99_06350</name>
</gene>
<feature type="domain" description="PET hydrolase/cutinase-like" evidence="2">
    <location>
        <begin position="140"/>
        <end position="199"/>
    </location>
</feature>
<proteinExistence type="predicted"/>
<keyword evidence="3" id="KW-0378">Hydrolase</keyword>
<organism evidence="3 4">
    <name type="scientific">Novosphingobium ovatum</name>
    <dbReference type="NCBI Taxonomy" id="1908523"/>
    <lineage>
        <taxon>Bacteria</taxon>
        <taxon>Pseudomonadati</taxon>
        <taxon>Pseudomonadota</taxon>
        <taxon>Alphaproteobacteria</taxon>
        <taxon>Sphingomonadales</taxon>
        <taxon>Sphingomonadaceae</taxon>
        <taxon>Novosphingobium</taxon>
    </lineage>
</organism>
<evidence type="ECO:0000256" key="1">
    <source>
        <dbReference type="SAM" id="SignalP"/>
    </source>
</evidence>
<keyword evidence="1" id="KW-0732">Signal</keyword>
<dbReference type="GO" id="GO:0016787">
    <property type="term" value="F:hydrolase activity"/>
    <property type="evidence" value="ECO:0007669"/>
    <property type="project" value="UniProtKB-KW"/>
</dbReference>
<protein>
    <submittedName>
        <fullName evidence="3">Alpha/beta hydrolase</fullName>
    </submittedName>
</protein>
<name>A0ABW9XCB5_9SPHN</name>
<evidence type="ECO:0000313" key="3">
    <source>
        <dbReference type="EMBL" id="NBC36177.1"/>
    </source>
</evidence>
<keyword evidence="4" id="KW-1185">Reference proteome</keyword>
<reference evidence="4" key="1">
    <citation type="submission" date="2020-01" db="EMBL/GenBank/DDBJ databases">
        <title>Sphingomonas sp. strain CSW-10.</title>
        <authorList>
            <person name="Chen W.-M."/>
        </authorList>
    </citation>
    <scope>NUCLEOTIDE SEQUENCE [LARGE SCALE GENOMIC DNA]</scope>
    <source>
        <strain evidence="4">FSY-8</strain>
    </source>
</reference>
<dbReference type="Gene3D" id="3.40.50.1820">
    <property type="entry name" value="alpha/beta hydrolase"/>
    <property type="match status" value="1"/>
</dbReference>
<accession>A0ABW9XCB5</accession>
<feature type="signal peptide" evidence="1">
    <location>
        <begin position="1"/>
        <end position="17"/>
    </location>
</feature>
<dbReference type="PANTHER" id="PTHR33428">
    <property type="entry name" value="CHLOROPHYLLASE-2, CHLOROPLASTIC"/>
    <property type="match status" value="1"/>
</dbReference>
<dbReference type="SUPFAM" id="SSF53474">
    <property type="entry name" value="alpha/beta-Hydrolases"/>
    <property type="match status" value="1"/>
</dbReference>
<sequence>MTALTWTLGAVSTASLAQAPAAEETPPADMAAQVAAARAALDAGGQGAFKAEMVSDPRLPTHTIYRPRNMAAATRAGRLPIVAFGNGACANIGNRFRYFLTEVASHGYLVLATGPARERTVEWKVSLTPPGAPVPMDRPPESFAAQLNDAIDWAIAENSRKGSPYFGKLDPSKVAVMGQSCGGVQAVSAAADKRVKTALVLNSGTFAEGSKPLPGTGDANKASLRRIHVPVAWISGDPSDVAHKNAMADFAAFTHAPAMWAWHEGTGHSAHWRDPHGGLFTPVVVDWLDWQLKRKSAARATFTGVKCKLCAAPGWHVQGRGL</sequence>
<dbReference type="InterPro" id="IPR041127">
    <property type="entry name" value="PET_hydrolase/cutinase-like"/>
</dbReference>
<dbReference type="InterPro" id="IPR029058">
    <property type="entry name" value="AB_hydrolase_fold"/>
</dbReference>
<comment type="caution">
    <text evidence="3">The sequence shown here is derived from an EMBL/GenBank/DDBJ whole genome shotgun (WGS) entry which is preliminary data.</text>
</comment>
<feature type="chain" id="PRO_5046914592" evidence="1">
    <location>
        <begin position="18"/>
        <end position="322"/>
    </location>
</feature>